<keyword evidence="1" id="KW-0472">Membrane</keyword>
<feature type="transmembrane region" description="Helical" evidence="1">
    <location>
        <begin position="43"/>
        <end position="62"/>
    </location>
</feature>
<organism evidence="2 3">
    <name type="scientific">Armillaria solidipes</name>
    <dbReference type="NCBI Taxonomy" id="1076256"/>
    <lineage>
        <taxon>Eukaryota</taxon>
        <taxon>Fungi</taxon>
        <taxon>Dikarya</taxon>
        <taxon>Basidiomycota</taxon>
        <taxon>Agaricomycotina</taxon>
        <taxon>Agaricomycetes</taxon>
        <taxon>Agaricomycetidae</taxon>
        <taxon>Agaricales</taxon>
        <taxon>Marasmiineae</taxon>
        <taxon>Physalacriaceae</taxon>
        <taxon>Armillaria</taxon>
    </lineage>
</organism>
<keyword evidence="1" id="KW-0812">Transmembrane</keyword>
<keyword evidence="3" id="KW-1185">Reference proteome</keyword>
<reference evidence="3" key="1">
    <citation type="journal article" date="2017" name="Nat. Ecol. Evol.">
        <title>Genome expansion and lineage-specific genetic innovations in the forest pathogenic fungi Armillaria.</title>
        <authorList>
            <person name="Sipos G."/>
            <person name="Prasanna A.N."/>
            <person name="Walter M.C."/>
            <person name="O'Connor E."/>
            <person name="Balint B."/>
            <person name="Krizsan K."/>
            <person name="Kiss B."/>
            <person name="Hess J."/>
            <person name="Varga T."/>
            <person name="Slot J."/>
            <person name="Riley R."/>
            <person name="Boka B."/>
            <person name="Rigling D."/>
            <person name="Barry K."/>
            <person name="Lee J."/>
            <person name="Mihaltcheva S."/>
            <person name="LaButti K."/>
            <person name="Lipzen A."/>
            <person name="Waldron R."/>
            <person name="Moloney N.M."/>
            <person name="Sperisen C."/>
            <person name="Kredics L."/>
            <person name="Vagvoelgyi C."/>
            <person name="Patrignani A."/>
            <person name="Fitzpatrick D."/>
            <person name="Nagy I."/>
            <person name="Doyle S."/>
            <person name="Anderson J.B."/>
            <person name="Grigoriev I.V."/>
            <person name="Gueldener U."/>
            <person name="Muensterkoetter M."/>
            <person name="Nagy L.G."/>
        </authorList>
    </citation>
    <scope>NUCLEOTIDE SEQUENCE [LARGE SCALE GENOMIC DNA]</scope>
    <source>
        <strain evidence="3">28-4</strain>
    </source>
</reference>
<sequence length="70" mass="8191">MRAYDVRYSKLFHRSSLDMYELRNRLFPNQSSQLARSVKQWKLIALMTVALCALGTSSILTIKPFSHPRF</sequence>
<evidence type="ECO:0000256" key="1">
    <source>
        <dbReference type="SAM" id="Phobius"/>
    </source>
</evidence>
<gene>
    <name evidence="2" type="ORF">ARMSODRAFT_958880</name>
</gene>
<dbReference type="EMBL" id="KZ293435">
    <property type="protein sequence ID" value="PBK67856.1"/>
    <property type="molecule type" value="Genomic_DNA"/>
</dbReference>
<dbReference type="AlphaFoldDB" id="A0A2H3BXT5"/>
<accession>A0A2H3BXT5</accession>
<dbReference type="Proteomes" id="UP000218334">
    <property type="component" value="Unassembled WGS sequence"/>
</dbReference>
<protein>
    <submittedName>
        <fullName evidence="2">Uncharacterized protein</fullName>
    </submittedName>
</protein>
<evidence type="ECO:0000313" key="3">
    <source>
        <dbReference type="Proteomes" id="UP000218334"/>
    </source>
</evidence>
<keyword evidence="1" id="KW-1133">Transmembrane helix</keyword>
<proteinExistence type="predicted"/>
<name>A0A2H3BXT5_9AGAR</name>
<evidence type="ECO:0000313" key="2">
    <source>
        <dbReference type="EMBL" id="PBK67856.1"/>
    </source>
</evidence>